<accession>A0A0W8FQZ8</accession>
<dbReference type="InterPro" id="IPR013022">
    <property type="entry name" value="Xyl_isomerase-like_TIM-brl"/>
</dbReference>
<dbReference type="SUPFAM" id="SSF51658">
    <property type="entry name" value="Xylose isomerase-like"/>
    <property type="match status" value="1"/>
</dbReference>
<comment type="caution">
    <text evidence="2">The sequence shown here is derived from an EMBL/GenBank/DDBJ whole genome shotgun (WGS) entry which is preliminary data.</text>
</comment>
<name>A0A0W8FQZ8_9ZZZZ</name>
<dbReference type="GO" id="GO:0016853">
    <property type="term" value="F:isomerase activity"/>
    <property type="evidence" value="ECO:0007669"/>
    <property type="project" value="UniProtKB-KW"/>
</dbReference>
<evidence type="ECO:0000313" key="2">
    <source>
        <dbReference type="EMBL" id="KUG23292.1"/>
    </source>
</evidence>
<keyword evidence="2" id="KW-0413">Isomerase</keyword>
<reference evidence="2" key="1">
    <citation type="journal article" date="2015" name="Proc. Natl. Acad. Sci. U.S.A.">
        <title>Networks of energetic and metabolic interactions define dynamics in microbial communities.</title>
        <authorList>
            <person name="Embree M."/>
            <person name="Liu J.K."/>
            <person name="Al-Bassam M.M."/>
            <person name="Zengler K."/>
        </authorList>
    </citation>
    <scope>NUCLEOTIDE SEQUENCE</scope>
</reference>
<dbReference type="InterPro" id="IPR036237">
    <property type="entry name" value="Xyl_isomerase-like_sf"/>
</dbReference>
<protein>
    <submittedName>
        <fullName evidence="2">Xylose isomerase domain protein tim barrel</fullName>
    </submittedName>
</protein>
<dbReference type="PANTHER" id="PTHR12110">
    <property type="entry name" value="HYDROXYPYRUVATE ISOMERASE"/>
    <property type="match status" value="1"/>
</dbReference>
<feature type="domain" description="Xylose isomerase-like TIM barrel" evidence="1">
    <location>
        <begin position="16"/>
        <end position="231"/>
    </location>
</feature>
<dbReference type="InterPro" id="IPR050312">
    <property type="entry name" value="IolE/XylAMocC-like"/>
</dbReference>
<evidence type="ECO:0000259" key="1">
    <source>
        <dbReference type="Pfam" id="PF01261"/>
    </source>
</evidence>
<sequence>MITIGGRAHNMEEIFEVAKLGYPFVEISLNDPAIVEGWISQLMEIKNKYDVSFLAHYPNEDNPLDVDVLRNKFLPRIKTLMEISRHLDITKATIHFWIDQRWLPADLLPGKLELLSRIVDYGNTYGITVCIENLSEHSESFGPAFQAIPDLRMTLDIGHAQLLAKKNTSFRFIEDSFPRIVHLHVHDNRGGTGVKDDLHLPLGEGIVDYETIIKSLIEKGYDSTITMEVKPGDMSRTKKSLEDCIQKT</sequence>
<organism evidence="2">
    <name type="scientific">hydrocarbon metagenome</name>
    <dbReference type="NCBI Taxonomy" id="938273"/>
    <lineage>
        <taxon>unclassified sequences</taxon>
        <taxon>metagenomes</taxon>
        <taxon>ecological metagenomes</taxon>
    </lineage>
</organism>
<dbReference type="AlphaFoldDB" id="A0A0W8FQZ8"/>
<dbReference type="PANTHER" id="PTHR12110:SF21">
    <property type="entry name" value="XYLOSE ISOMERASE-LIKE TIM BARREL DOMAIN-CONTAINING PROTEIN"/>
    <property type="match status" value="1"/>
</dbReference>
<gene>
    <name evidence="2" type="ORF">ASZ90_006953</name>
</gene>
<proteinExistence type="predicted"/>
<dbReference type="Pfam" id="PF01261">
    <property type="entry name" value="AP_endonuc_2"/>
    <property type="match status" value="1"/>
</dbReference>
<dbReference type="Gene3D" id="3.20.20.150">
    <property type="entry name" value="Divalent-metal-dependent TIM barrel enzymes"/>
    <property type="match status" value="1"/>
</dbReference>
<dbReference type="EMBL" id="LNQE01000914">
    <property type="protein sequence ID" value="KUG23292.1"/>
    <property type="molecule type" value="Genomic_DNA"/>
</dbReference>